<dbReference type="EMBL" id="PNEN01001670">
    <property type="protein sequence ID" value="PPJ52721.1"/>
    <property type="molecule type" value="Genomic_DNA"/>
</dbReference>
<reference evidence="2" key="1">
    <citation type="journal article" date="2017" name="bioRxiv">
        <title>Conservation of a gene cluster reveals novel cercosporin biosynthetic mechanisms and extends production to the genus Colletotrichum.</title>
        <authorList>
            <person name="de Jonge R."/>
            <person name="Ebert M.K."/>
            <person name="Huitt-Roehl C.R."/>
            <person name="Pal P."/>
            <person name="Suttle J.C."/>
            <person name="Spanner R.E."/>
            <person name="Neubauer J.D."/>
            <person name="Jurick W.M.II."/>
            <person name="Stott K.A."/>
            <person name="Secor G.A."/>
            <person name="Thomma B.P.H.J."/>
            <person name="Van de Peer Y."/>
            <person name="Townsend C.A."/>
            <person name="Bolton M.D."/>
        </authorList>
    </citation>
    <scope>NUCLEOTIDE SEQUENCE [LARGE SCALE GENOMIC DNA]</scope>
    <source>
        <strain evidence="2">CBS538.71</strain>
    </source>
</reference>
<evidence type="ECO:0000313" key="1">
    <source>
        <dbReference type="EMBL" id="PPJ52721.1"/>
    </source>
</evidence>
<keyword evidence="2" id="KW-1185">Reference proteome</keyword>
<dbReference type="OrthoDB" id="3945980at2759"/>
<dbReference type="Proteomes" id="UP000237631">
    <property type="component" value="Unassembled WGS sequence"/>
</dbReference>
<organism evidence="1 2">
    <name type="scientific">Cercospora berteroae</name>
    <dbReference type="NCBI Taxonomy" id="357750"/>
    <lineage>
        <taxon>Eukaryota</taxon>
        <taxon>Fungi</taxon>
        <taxon>Dikarya</taxon>
        <taxon>Ascomycota</taxon>
        <taxon>Pezizomycotina</taxon>
        <taxon>Dothideomycetes</taxon>
        <taxon>Dothideomycetidae</taxon>
        <taxon>Mycosphaerellales</taxon>
        <taxon>Mycosphaerellaceae</taxon>
        <taxon>Cercospora</taxon>
    </lineage>
</organism>
<protein>
    <submittedName>
        <fullName evidence="1">Uncharacterized protein</fullName>
    </submittedName>
</protein>
<proteinExistence type="predicted"/>
<dbReference type="InterPro" id="IPR036770">
    <property type="entry name" value="Ankyrin_rpt-contain_sf"/>
</dbReference>
<sequence>MLGNIGLLGSTNADGNVVDEDTGSRTANGLIAIELAVLFEQPAAVRWLIDRGATSDVVSLWDVDWKFQAKQLIEQQPHVVGQKAGPDGATALRIAVKRDDQELAIRCCSARLSTPT</sequence>
<comment type="caution">
    <text evidence="1">The sequence shown here is derived from an EMBL/GenBank/DDBJ whole genome shotgun (WGS) entry which is preliminary data.</text>
</comment>
<evidence type="ECO:0000313" key="2">
    <source>
        <dbReference type="Proteomes" id="UP000237631"/>
    </source>
</evidence>
<gene>
    <name evidence="1" type="ORF">CBER1_10789</name>
</gene>
<accession>A0A2S6BZ29</accession>
<name>A0A2S6BZ29_9PEZI</name>
<dbReference type="SUPFAM" id="SSF48403">
    <property type="entry name" value="Ankyrin repeat"/>
    <property type="match status" value="1"/>
</dbReference>
<dbReference type="AlphaFoldDB" id="A0A2S6BZ29"/>